<evidence type="ECO:0000313" key="1">
    <source>
        <dbReference type="EMBL" id="KKN75833.1"/>
    </source>
</evidence>
<dbReference type="EMBL" id="LAZR01000303">
    <property type="protein sequence ID" value="KKN75833.1"/>
    <property type="molecule type" value="Genomic_DNA"/>
</dbReference>
<name>A0A0F9WCC8_9ZZZZ</name>
<dbReference type="AlphaFoldDB" id="A0A0F9WCC8"/>
<organism evidence="1">
    <name type="scientific">marine sediment metagenome</name>
    <dbReference type="NCBI Taxonomy" id="412755"/>
    <lineage>
        <taxon>unclassified sequences</taxon>
        <taxon>metagenomes</taxon>
        <taxon>ecological metagenomes</taxon>
    </lineage>
</organism>
<sequence length="66" mass="7717">MPQKRKWSMERAMIGGKPLRDRTTHATEWYHIRCVGRGKNRIVVEFVTGPFARFLVAAANEMEKKK</sequence>
<protein>
    <submittedName>
        <fullName evidence="1">Uncharacterized protein</fullName>
    </submittedName>
</protein>
<proteinExistence type="predicted"/>
<reference evidence="1" key="1">
    <citation type="journal article" date="2015" name="Nature">
        <title>Complex archaea that bridge the gap between prokaryotes and eukaryotes.</title>
        <authorList>
            <person name="Spang A."/>
            <person name="Saw J.H."/>
            <person name="Jorgensen S.L."/>
            <person name="Zaremba-Niedzwiedzka K."/>
            <person name="Martijn J."/>
            <person name="Lind A.E."/>
            <person name="van Eijk R."/>
            <person name="Schleper C."/>
            <person name="Guy L."/>
            <person name="Ettema T.J."/>
        </authorList>
    </citation>
    <scope>NUCLEOTIDE SEQUENCE</scope>
</reference>
<comment type="caution">
    <text evidence="1">The sequence shown here is derived from an EMBL/GenBank/DDBJ whole genome shotgun (WGS) entry which is preliminary data.</text>
</comment>
<gene>
    <name evidence="1" type="ORF">LCGC14_0377090</name>
</gene>
<accession>A0A0F9WCC8</accession>